<evidence type="ECO:0000313" key="3">
    <source>
        <dbReference type="Proteomes" id="UP000595437"/>
    </source>
</evidence>
<evidence type="ECO:0000313" key="2">
    <source>
        <dbReference type="EMBL" id="QQP37843.1"/>
    </source>
</evidence>
<dbReference type="AlphaFoldDB" id="A0A7T8GU52"/>
<protein>
    <submittedName>
        <fullName evidence="2">Uncharacterized protein</fullName>
    </submittedName>
</protein>
<dbReference type="Proteomes" id="UP000595437">
    <property type="component" value="Chromosome 12"/>
</dbReference>
<gene>
    <name evidence="2" type="ORF">FKW44_018252</name>
</gene>
<organism evidence="2 3">
    <name type="scientific">Caligus rogercresseyi</name>
    <name type="common">Sea louse</name>
    <dbReference type="NCBI Taxonomy" id="217165"/>
    <lineage>
        <taxon>Eukaryota</taxon>
        <taxon>Metazoa</taxon>
        <taxon>Ecdysozoa</taxon>
        <taxon>Arthropoda</taxon>
        <taxon>Crustacea</taxon>
        <taxon>Multicrustacea</taxon>
        <taxon>Hexanauplia</taxon>
        <taxon>Copepoda</taxon>
        <taxon>Siphonostomatoida</taxon>
        <taxon>Caligidae</taxon>
        <taxon>Caligus</taxon>
    </lineage>
</organism>
<accession>A0A7T8GU52</accession>
<sequence length="110" mass="12361">AAVINTMPWELAGSSYGSVRTYSSDDEDEGSGYGGEGNPYGDQEDEYEEENEDIHGGERSYYESSGSSDDESREEEEDSPHRTNVYEPIEPRNTSITLMKIILHPHIPLR</sequence>
<feature type="compositionally biased region" description="Acidic residues" evidence="1">
    <location>
        <begin position="42"/>
        <end position="52"/>
    </location>
</feature>
<feature type="region of interest" description="Disordered" evidence="1">
    <location>
        <begin position="14"/>
        <end position="90"/>
    </location>
</feature>
<evidence type="ECO:0000256" key="1">
    <source>
        <dbReference type="SAM" id="MobiDB-lite"/>
    </source>
</evidence>
<proteinExistence type="predicted"/>
<keyword evidence="3" id="KW-1185">Reference proteome</keyword>
<reference evidence="3" key="1">
    <citation type="submission" date="2021-01" db="EMBL/GenBank/DDBJ databases">
        <title>Caligus Genome Assembly.</title>
        <authorList>
            <person name="Gallardo-Escarate C."/>
        </authorList>
    </citation>
    <scope>NUCLEOTIDE SEQUENCE [LARGE SCALE GENOMIC DNA]</scope>
</reference>
<feature type="non-terminal residue" evidence="2">
    <location>
        <position position="1"/>
    </location>
</feature>
<feature type="compositionally biased region" description="Acidic residues" evidence="1">
    <location>
        <begin position="68"/>
        <end position="78"/>
    </location>
</feature>
<dbReference type="EMBL" id="CP045901">
    <property type="protein sequence ID" value="QQP37843.1"/>
    <property type="molecule type" value="Genomic_DNA"/>
</dbReference>
<name>A0A7T8GU52_CALRO</name>